<feature type="domain" description="Piwi" evidence="2">
    <location>
        <begin position="44"/>
        <end position="123"/>
    </location>
</feature>
<organism evidence="3 4">
    <name type="scientific">Panagrolaimus davidi</name>
    <dbReference type="NCBI Taxonomy" id="227884"/>
    <lineage>
        <taxon>Eukaryota</taxon>
        <taxon>Metazoa</taxon>
        <taxon>Ecdysozoa</taxon>
        <taxon>Nematoda</taxon>
        <taxon>Chromadorea</taxon>
        <taxon>Rhabditida</taxon>
        <taxon>Tylenchina</taxon>
        <taxon>Panagrolaimomorpha</taxon>
        <taxon>Panagrolaimoidea</taxon>
        <taxon>Panagrolaimidae</taxon>
        <taxon>Panagrolaimus</taxon>
    </lineage>
</organism>
<dbReference type="GO" id="GO:0003676">
    <property type="term" value="F:nucleic acid binding"/>
    <property type="evidence" value="ECO:0007669"/>
    <property type="project" value="InterPro"/>
</dbReference>
<keyword evidence="3" id="KW-1185">Reference proteome</keyword>
<dbReference type="InterPro" id="IPR012337">
    <property type="entry name" value="RNaseH-like_sf"/>
</dbReference>
<dbReference type="Proteomes" id="UP000887578">
    <property type="component" value="Unplaced"/>
</dbReference>
<proteinExistence type="predicted"/>
<dbReference type="InterPro" id="IPR003165">
    <property type="entry name" value="Piwi"/>
</dbReference>
<dbReference type="AlphaFoldDB" id="A0A914PI00"/>
<dbReference type="InterPro" id="IPR036397">
    <property type="entry name" value="RNaseH_sf"/>
</dbReference>
<name>A0A914PI00_9BILA</name>
<sequence>MNHPSGGMGNPQNDSKNASENASKHEQSAADIGSSSDTSTFPANVSILGFCANDGDSIMEFLQMNLLEISFSLLCILSVFDKFLEEIIERFQKNRGSPPSRIILFRNGCDEGSYQSVLRFEMAYVFFEIRE</sequence>
<dbReference type="WBParaSite" id="PDA_v2.g14409.t1">
    <property type="protein sequence ID" value="PDA_v2.g14409.t1"/>
    <property type="gene ID" value="PDA_v2.g14409"/>
</dbReference>
<dbReference type="SUPFAM" id="SSF53098">
    <property type="entry name" value="Ribonuclease H-like"/>
    <property type="match status" value="1"/>
</dbReference>
<feature type="region of interest" description="Disordered" evidence="1">
    <location>
        <begin position="1"/>
        <end position="38"/>
    </location>
</feature>
<feature type="compositionally biased region" description="Polar residues" evidence="1">
    <location>
        <begin position="10"/>
        <end position="21"/>
    </location>
</feature>
<protein>
    <submittedName>
        <fullName evidence="4">Piwi domain-containing protein</fullName>
    </submittedName>
</protein>
<evidence type="ECO:0000313" key="3">
    <source>
        <dbReference type="Proteomes" id="UP000887578"/>
    </source>
</evidence>
<dbReference type="Gene3D" id="3.30.420.10">
    <property type="entry name" value="Ribonuclease H-like superfamily/Ribonuclease H"/>
    <property type="match status" value="1"/>
</dbReference>
<dbReference type="Pfam" id="PF02171">
    <property type="entry name" value="Piwi"/>
    <property type="match status" value="1"/>
</dbReference>
<evidence type="ECO:0000259" key="2">
    <source>
        <dbReference type="Pfam" id="PF02171"/>
    </source>
</evidence>
<reference evidence="4" key="1">
    <citation type="submission" date="2022-11" db="UniProtKB">
        <authorList>
            <consortium name="WormBaseParasite"/>
        </authorList>
    </citation>
    <scope>IDENTIFICATION</scope>
</reference>
<accession>A0A914PI00</accession>
<evidence type="ECO:0000313" key="4">
    <source>
        <dbReference type="WBParaSite" id="PDA_v2.g14409.t1"/>
    </source>
</evidence>
<evidence type="ECO:0000256" key="1">
    <source>
        <dbReference type="SAM" id="MobiDB-lite"/>
    </source>
</evidence>